<reference evidence="2" key="1">
    <citation type="submission" date="2023-02" db="EMBL/GenBank/DDBJ databases">
        <title>Genome of toxic invasive species Heracleum sosnowskyi carries increased number of genes despite the absence of recent whole-genome duplications.</title>
        <authorList>
            <person name="Schelkunov M."/>
            <person name="Shtratnikova V."/>
            <person name="Makarenko M."/>
            <person name="Klepikova A."/>
            <person name="Omelchenko D."/>
            <person name="Novikova G."/>
            <person name="Obukhova E."/>
            <person name="Bogdanov V."/>
            <person name="Penin A."/>
            <person name="Logacheva M."/>
        </authorList>
    </citation>
    <scope>NUCLEOTIDE SEQUENCE</scope>
    <source>
        <strain evidence="2">Hsosn_3</strain>
        <tissue evidence="2">Leaf</tissue>
    </source>
</reference>
<dbReference type="AlphaFoldDB" id="A0AAD8LXW5"/>
<dbReference type="GO" id="GO:0004523">
    <property type="term" value="F:RNA-DNA hybrid ribonuclease activity"/>
    <property type="evidence" value="ECO:0007669"/>
    <property type="project" value="InterPro"/>
</dbReference>
<name>A0AAD8LXW5_9APIA</name>
<dbReference type="PANTHER" id="PTHR47074">
    <property type="entry name" value="BNAC02G40300D PROTEIN"/>
    <property type="match status" value="1"/>
</dbReference>
<sequence length="191" mass="21925">MVSTPSWCDKIECGCVSNGERIWIGMGVVARDHEGNVVAAAVRRLRAWWPPQIAEGRAILLAVKLARRLRHENIIIESDCESLIQRLSKASTYLSDFDNVLEDILASCSVFDSIQWIHVKRDDNLVAHHLAKLVPFGTEQVWVNHYPYEISPYVISIRQFVLLLVHQFLTFKKKEANKNNWILQLQSSLFT</sequence>
<dbReference type="InterPro" id="IPR052929">
    <property type="entry name" value="RNase_H-like_EbsB-rel"/>
</dbReference>
<dbReference type="InterPro" id="IPR002156">
    <property type="entry name" value="RNaseH_domain"/>
</dbReference>
<keyword evidence="3" id="KW-1185">Reference proteome</keyword>
<proteinExistence type="predicted"/>
<organism evidence="2 3">
    <name type="scientific">Heracleum sosnowskyi</name>
    <dbReference type="NCBI Taxonomy" id="360622"/>
    <lineage>
        <taxon>Eukaryota</taxon>
        <taxon>Viridiplantae</taxon>
        <taxon>Streptophyta</taxon>
        <taxon>Embryophyta</taxon>
        <taxon>Tracheophyta</taxon>
        <taxon>Spermatophyta</taxon>
        <taxon>Magnoliopsida</taxon>
        <taxon>eudicotyledons</taxon>
        <taxon>Gunneridae</taxon>
        <taxon>Pentapetalae</taxon>
        <taxon>asterids</taxon>
        <taxon>campanulids</taxon>
        <taxon>Apiales</taxon>
        <taxon>Apiaceae</taxon>
        <taxon>Apioideae</taxon>
        <taxon>apioid superclade</taxon>
        <taxon>Tordylieae</taxon>
        <taxon>Tordyliinae</taxon>
        <taxon>Heracleum</taxon>
    </lineage>
</organism>
<dbReference type="Proteomes" id="UP001237642">
    <property type="component" value="Unassembled WGS sequence"/>
</dbReference>
<dbReference type="InterPro" id="IPR036397">
    <property type="entry name" value="RNaseH_sf"/>
</dbReference>
<dbReference type="GO" id="GO:0003676">
    <property type="term" value="F:nucleic acid binding"/>
    <property type="evidence" value="ECO:0007669"/>
    <property type="project" value="InterPro"/>
</dbReference>
<evidence type="ECO:0000313" key="3">
    <source>
        <dbReference type="Proteomes" id="UP001237642"/>
    </source>
</evidence>
<dbReference type="Gene3D" id="3.30.420.10">
    <property type="entry name" value="Ribonuclease H-like superfamily/Ribonuclease H"/>
    <property type="match status" value="1"/>
</dbReference>
<gene>
    <name evidence="2" type="ORF">POM88_053397</name>
</gene>
<evidence type="ECO:0000313" key="2">
    <source>
        <dbReference type="EMBL" id="KAK1352458.1"/>
    </source>
</evidence>
<dbReference type="CDD" id="cd06222">
    <property type="entry name" value="RNase_H_like"/>
    <property type="match status" value="1"/>
</dbReference>
<dbReference type="InterPro" id="IPR044730">
    <property type="entry name" value="RNase_H-like_dom_plant"/>
</dbReference>
<reference evidence="2" key="2">
    <citation type="submission" date="2023-05" db="EMBL/GenBank/DDBJ databases">
        <authorList>
            <person name="Schelkunov M.I."/>
        </authorList>
    </citation>
    <scope>NUCLEOTIDE SEQUENCE</scope>
    <source>
        <strain evidence="2">Hsosn_3</strain>
        <tissue evidence="2">Leaf</tissue>
    </source>
</reference>
<feature type="domain" description="RNase H type-1" evidence="1">
    <location>
        <begin position="25"/>
        <end position="133"/>
    </location>
</feature>
<comment type="caution">
    <text evidence="2">The sequence shown here is derived from an EMBL/GenBank/DDBJ whole genome shotgun (WGS) entry which is preliminary data.</text>
</comment>
<evidence type="ECO:0000259" key="1">
    <source>
        <dbReference type="Pfam" id="PF13456"/>
    </source>
</evidence>
<dbReference type="EMBL" id="JAUIZM010000017">
    <property type="protein sequence ID" value="KAK1352458.1"/>
    <property type="molecule type" value="Genomic_DNA"/>
</dbReference>
<dbReference type="Pfam" id="PF13456">
    <property type="entry name" value="RVT_3"/>
    <property type="match status" value="1"/>
</dbReference>
<dbReference type="SUPFAM" id="SSF53098">
    <property type="entry name" value="Ribonuclease H-like"/>
    <property type="match status" value="1"/>
</dbReference>
<accession>A0AAD8LXW5</accession>
<dbReference type="InterPro" id="IPR012337">
    <property type="entry name" value="RNaseH-like_sf"/>
</dbReference>
<dbReference type="PANTHER" id="PTHR47074:SF21">
    <property type="entry name" value="RNASE H TYPE-1 DOMAIN-CONTAINING PROTEIN"/>
    <property type="match status" value="1"/>
</dbReference>
<protein>
    <recommendedName>
        <fullName evidence="1">RNase H type-1 domain-containing protein</fullName>
    </recommendedName>
</protein>